<dbReference type="AlphaFoldDB" id="A0A7W8ZAC4"/>
<reference evidence="8 9" key="1">
    <citation type="submission" date="2020-08" db="EMBL/GenBank/DDBJ databases">
        <title>Sequencing the genomes of 1000 actinobacteria strains.</title>
        <authorList>
            <person name="Klenk H.-P."/>
        </authorList>
    </citation>
    <scope>NUCLEOTIDE SEQUENCE [LARGE SCALE GENOMIC DNA]</scope>
    <source>
        <strain evidence="8 9">DSM 45790</strain>
    </source>
</reference>
<proteinExistence type="predicted"/>
<evidence type="ECO:0000259" key="7">
    <source>
        <dbReference type="Pfam" id="PF06803"/>
    </source>
</evidence>
<keyword evidence="4 6" id="KW-0472">Membrane</keyword>
<evidence type="ECO:0000256" key="6">
    <source>
        <dbReference type="SAM" id="Phobius"/>
    </source>
</evidence>
<keyword evidence="9" id="KW-1185">Reference proteome</keyword>
<evidence type="ECO:0000256" key="2">
    <source>
        <dbReference type="ARBA" id="ARBA00022692"/>
    </source>
</evidence>
<comment type="caution">
    <text evidence="8">The sequence shown here is derived from an EMBL/GenBank/DDBJ whole genome shotgun (WGS) entry which is preliminary data.</text>
</comment>
<feature type="compositionally biased region" description="Basic and acidic residues" evidence="5">
    <location>
        <begin position="170"/>
        <end position="183"/>
    </location>
</feature>
<evidence type="ECO:0000313" key="9">
    <source>
        <dbReference type="Proteomes" id="UP000588112"/>
    </source>
</evidence>
<protein>
    <submittedName>
        <fullName evidence="8">Uncharacterized membrane protein YkvA (DUF1232 family)</fullName>
    </submittedName>
</protein>
<name>A0A7W8ZAC4_9ACTN</name>
<feature type="domain" description="DUF1232" evidence="7">
    <location>
        <begin position="66"/>
        <end position="100"/>
    </location>
</feature>
<feature type="region of interest" description="Disordered" evidence="5">
    <location>
        <begin position="140"/>
        <end position="183"/>
    </location>
</feature>
<accession>A0A7W8ZAC4</accession>
<evidence type="ECO:0000256" key="4">
    <source>
        <dbReference type="ARBA" id="ARBA00023136"/>
    </source>
</evidence>
<comment type="subcellular location">
    <subcellularLocation>
        <location evidence="1">Endomembrane system</location>
        <topology evidence="1">Multi-pass membrane protein</topology>
    </subcellularLocation>
</comment>
<keyword evidence="2 6" id="KW-0812">Transmembrane</keyword>
<dbReference type="GO" id="GO:0012505">
    <property type="term" value="C:endomembrane system"/>
    <property type="evidence" value="ECO:0007669"/>
    <property type="project" value="UniProtKB-SubCell"/>
</dbReference>
<keyword evidence="3 6" id="KW-1133">Transmembrane helix</keyword>
<dbReference type="Proteomes" id="UP000588112">
    <property type="component" value="Unassembled WGS sequence"/>
</dbReference>
<evidence type="ECO:0000256" key="5">
    <source>
        <dbReference type="SAM" id="MobiDB-lite"/>
    </source>
</evidence>
<dbReference type="Pfam" id="PF06803">
    <property type="entry name" value="DUF1232"/>
    <property type="match status" value="1"/>
</dbReference>
<feature type="transmembrane region" description="Helical" evidence="6">
    <location>
        <begin position="6"/>
        <end position="31"/>
    </location>
</feature>
<evidence type="ECO:0000256" key="1">
    <source>
        <dbReference type="ARBA" id="ARBA00004127"/>
    </source>
</evidence>
<dbReference type="InterPro" id="IPR010652">
    <property type="entry name" value="DUF1232"/>
</dbReference>
<evidence type="ECO:0000256" key="3">
    <source>
        <dbReference type="ARBA" id="ARBA00022989"/>
    </source>
</evidence>
<evidence type="ECO:0000313" key="8">
    <source>
        <dbReference type="EMBL" id="MBB5630402.1"/>
    </source>
</evidence>
<dbReference type="EMBL" id="JACHBR010000002">
    <property type="protein sequence ID" value="MBB5630402.1"/>
    <property type="molecule type" value="Genomic_DNA"/>
</dbReference>
<gene>
    <name evidence="8" type="ORF">BJ981_006166</name>
</gene>
<organism evidence="8 9">
    <name type="scientific">Sphaerisporangium krabiense</name>
    <dbReference type="NCBI Taxonomy" id="763782"/>
    <lineage>
        <taxon>Bacteria</taxon>
        <taxon>Bacillati</taxon>
        <taxon>Actinomycetota</taxon>
        <taxon>Actinomycetes</taxon>
        <taxon>Streptosporangiales</taxon>
        <taxon>Streptosporangiaceae</taxon>
        <taxon>Sphaerisporangium</taxon>
    </lineage>
</organism>
<sequence length="183" mass="19175">MTGSWGWDLVIGLGGALVVTWVVLVGALAVVRPRGGLMREALRLLPDTLRLVRRLAADPALPRGVRVRLALLLVYLACPIDVVPDFIPVLGYADDAIVVTAVLRSVVRRAGLEAVRRHWPGTDDGFTALTRLTGLVSAQRGVGEADEGARGDVPGAVEAGPPQQGQRGQGDGRGRPVDDGGPA</sequence>